<evidence type="ECO:0000256" key="17">
    <source>
        <dbReference type="ARBA" id="ARBA00042573"/>
    </source>
</evidence>
<proteinExistence type="predicted"/>
<dbReference type="Gene3D" id="2.60.40.4100">
    <property type="entry name" value="Zona pellucida, ZP-C domain"/>
    <property type="match status" value="1"/>
</dbReference>
<dbReference type="InterPro" id="IPR054554">
    <property type="entry name" value="ZP1/4_Ig-like"/>
</dbReference>
<dbReference type="Gene3D" id="4.10.110.10">
    <property type="entry name" value="Spasmolytic Protein, domain 1"/>
    <property type="match status" value="1"/>
</dbReference>
<keyword evidence="8 19" id="KW-1133">Transmembrane helix</keyword>
<dbReference type="GO" id="GO:0007339">
    <property type="term" value="P:binding of sperm to zona pellucida"/>
    <property type="evidence" value="ECO:0007669"/>
    <property type="project" value="TreeGrafter"/>
</dbReference>
<dbReference type="GO" id="GO:0035804">
    <property type="term" value="F:structural constituent of egg coat"/>
    <property type="evidence" value="ECO:0007669"/>
    <property type="project" value="TreeGrafter"/>
</dbReference>
<keyword evidence="11" id="KW-0325">Glycoprotein</keyword>
<comment type="caution">
    <text evidence="18">Lacks conserved residue(s) required for the propagation of feature annotation.</text>
</comment>
<comment type="subcellular location">
    <subcellularLocation>
        <location evidence="1">Cell membrane</location>
        <topology evidence="1">Single-pass type I membrane protein</topology>
    </subcellularLocation>
    <subcellularLocation>
        <location evidence="13">Zona pellucida</location>
    </subcellularLocation>
</comment>
<keyword evidence="4" id="KW-0272">Extracellular matrix</keyword>
<dbReference type="InterPro" id="IPR051148">
    <property type="entry name" value="Zona_Pellucida_Domain_gp"/>
</dbReference>
<dbReference type="PANTHER" id="PTHR23343">
    <property type="entry name" value="ZONA PELLUCIDA SPERM-BINDING PROTEIN"/>
    <property type="match status" value="1"/>
</dbReference>
<evidence type="ECO:0000256" key="9">
    <source>
        <dbReference type="ARBA" id="ARBA00023136"/>
    </source>
</evidence>
<keyword evidence="24" id="KW-1185">Reference proteome</keyword>
<dbReference type="GO" id="GO:0005886">
    <property type="term" value="C:plasma membrane"/>
    <property type="evidence" value="ECO:0007669"/>
    <property type="project" value="UniProtKB-SubCell"/>
</dbReference>
<organism evidence="23 24">
    <name type="scientific">Engystomops pustulosus</name>
    <name type="common">Tungara frog</name>
    <name type="synonym">Physalaemus pustulosus</name>
    <dbReference type="NCBI Taxonomy" id="76066"/>
    <lineage>
        <taxon>Eukaryota</taxon>
        <taxon>Metazoa</taxon>
        <taxon>Chordata</taxon>
        <taxon>Craniata</taxon>
        <taxon>Vertebrata</taxon>
        <taxon>Euteleostomi</taxon>
        <taxon>Amphibia</taxon>
        <taxon>Batrachia</taxon>
        <taxon>Anura</taxon>
        <taxon>Neobatrachia</taxon>
        <taxon>Hyloidea</taxon>
        <taxon>Leptodactylidae</taxon>
        <taxon>Leiuperinae</taxon>
        <taxon>Engystomops</taxon>
    </lineage>
</organism>
<dbReference type="Pfam" id="PF00100">
    <property type="entry name" value="Zona_pellucida"/>
    <property type="match status" value="1"/>
</dbReference>
<dbReference type="InterPro" id="IPR017977">
    <property type="entry name" value="ZP_dom_CS"/>
</dbReference>
<dbReference type="InterPro" id="IPR000519">
    <property type="entry name" value="P_trefoil_dom"/>
</dbReference>
<dbReference type="PANTHER" id="PTHR23343:SF31">
    <property type="entry name" value="ZONA PELLUCIDA SPERM-BINDING PROTEIN 4"/>
    <property type="match status" value="1"/>
</dbReference>
<feature type="disulfide bond" evidence="18">
    <location>
        <begin position="155"/>
        <end position="170"/>
    </location>
</feature>
<feature type="transmembrane region" description="Helical" evidence="19">
    <location>
        <begin position="544"/>
        <end position="566"/>
    </location>
</feature>
<dbReference type="Pfam" id="PF22821">
    <property type="entry name" value="ZP1_ZP4_Ig-like"/>
    <property type="match status" value="1"/>
</dbReference>
<evidence type="ECO:0000256" key="12">
    <source>
        <dbReference type="ARBA" id="ARBA00023279"/>
    </source>
</evidence>
<evidence type="ECO:0000259" key="22">
    <source>
        <dbReference type="PROSITE" id="PS51448"/>
    </source>
</evidence>
<evidence type="ECO:0000256" key="11">
    <source>
        <dbReference type="ARBA" id="ARBA00023180"/>
    </source>
</evidence>
<dbReference type="Pfam" id="PF23344">
    <property type="entry name" value="ZP-N"/>
    <property type="match status" value="1"/>
</dbReference>
<dbReference type="InterPro" id="IPR055356">
    <property type="entry name" value="ZP-N"/>
</dbReference>
<evidence type="ECO:0000256" key="7">
    <source>
        <dbReference type="ARBA" id="ARBA00022729"/>
    </source>
</evidence>
<comment type="caution">
    <text evidence="23">The sequence shown here is derived from an EMBL/GenBank/DDBJ whole genome shotgun (WGS) entry which is preliminary data.</text>
</comment>
<dbReference type="GO" id="GO:0060468">
    <property type="term" value="P:prevention of polyspermy"/>
    <property type="evidence" value="ECO:0007669"/>
    <property type="project" value="TreeGrafter"/>
</dbReference>
<evidence type="ECO:0000313" key="23">
    <source>
        <dbReference type="EMBL" id="KAG8542086.1"/>
    </source>
</evidence>
<evidence type="ECO:0000259" key="21">
    <source>
        <dbReference type="PROSITE" id="PS51034"/>
    </source>
</evidence>
<evidence type="ECO:0000256" key="14">
    <source>
        <dbReference type="ARBA" id="ARBA00037545"/>
    </source>
</evidence>
<evidence type="ECO:0000256" key="8">
    <source>
        <dbReference type="ARBA" id="ARBA00022989"/>
    </source>
</evidence>
<dbReference type="Proteomes" id="UP000824782">
    <property type="component" value="Unassembled WGS sequence"/>
</dbReference>
<accession>A0AAV6YYT9</accession>
<keyword evidence="10 18" id="KW-1015">Disulfide bond</keyword>
<feature type="signal peptide" evidence="20">
    <location>
        <begin position="1"/>
        <end position="26"/>
    </location>
</feature>
<feature type="chain" id="PRO_5043787157" description="Zona pellucida sperm-binding protein 4" evidence="20">
    <location>
        <begin position="27"/>
        <end position="581"/>
    </location>
</feature>
<keyword evidence="3" id="KW-0964">Secreted</keyword>
<dbReference type="InterPro" id="IPR044913">
    <property type="entry name" value="P_trefoil_dom_sf"/>
</dbReference>
<keyword evidence="7 20" id="KW-0732">Signal</keyword>
<evidence type="ECO:0000256" key="20">
    <source>
        <dbReference type="SAM" id="SignalP"/>
    </source>
</evidence>
<dbReference type="GO" id="GO:0032190">
    <property type="term" value="F:acrosin binding"/>
    <property type="evidence" value="ECO:0007669"/>
    <property type="project" value="TreeGrafter"/>
</dbReference>
<keyword evidence="2" id="KW-1003">Cell membrane</keyword>
<protein>
    <recommendedName>
        <fullName evidence="15">Zona pellucida sperm-binding protein 4</fullName>
    </recommendedName>
    <alternativeName>
        <fullName evidence="17">Zona pellucida glycoprotein 4</fullName>
    </alternativeName>
    <alternativeName>
        <fullName evidence="16">Zona pellucida protein B</fullName>
    </alternativeName>
</protein>
<gene>
    <name evidence="23" type="ORF">GDO81_027513</name>
</gene>
<evidence type="ECO:0000256" key="1">
    <source>
        <dbReference type="ARBA" id="ARBA00004251"/>
    </source>
</evidence>
<name>A0AAV6YYT9_ENGPU</name>
<dbReference type="EMBL" id="WNYA01005729">
    <property type="protein sequence ID" value="KAG8542086.1"/>
    <property type="molecule type" value="Genomic_DNA"/>
</dbReference>
<dbReference type="Pfam" id="PF00088">
    <property type="entry name" value="Trefoil"/>
    <property type="match status" value="1"/>
</dbReference>
<dbReference type="GO" id="GO:0035805">
    <property type="term" value="C:egg coat"/>
    <property type="evidence" value="ECO:0007669"/>
    <property type="project" value="UniProtKB-SubCell"/>
</dbReference>
<sequence>MMVWGNWALWRLLLVCCCSFQCLVSGIENFLDEFSDLRCESRGMRFSLPSMPKEFASALMVLDSEGNSQDVRNDSRCGFWVEHDLDGSMTIAAAYDGCYVRREHEDYLMTLIVEQIKNGHVEHHKKDINCASLPVMDAPSPSDCAAIQRADRLQCANSSVPQDMCERLGCCFSPGDQPQCYYGKKLTAQCTDGQVLITLSKEITVPSLILDSASVLGVDPSSCLQMQTFKNSMFLMFQFPLSCGGASQVSGNNIVYENTVQATRDVRTWQGSSITRDSTMRVTVRCSYSQTGYVPLQVEVLTLPPPLLVSTTGPLKLEMRIAKDEVYASYYIDNEYPVIKYLKEPIFLEVRILQRTDPSLILMLDNCWATSTADPTQQVQWPVLLNGCPFPGDAFQTKQLQVGGPSQLVPYPTHYQRFAVSTFTFVDSQDQQPLGGLVYFHCSAVVCVPSATKSCSTSCGQRKRRDIKDDTEKMTVSKGPVSFIDHPVGSQADDTWEDDLRNETAGPDFVGAKKADPMDGGLIDVGKNFPSRVKDFDPDSSTMMWLRALAVGGGVFAVTVAVLGVWRCRKRRSPTMYSVKI</sequence>
<evidence type="ECO:0000256" key="5">
    <source>
        <dbReference type="ARBA" id="ARBA00022685"/>
    </source>
</evidence>
<evidence type="ECO:0000256" key="3">
    <source>
        <dbReference type="ARBA" id="ARBA00022525"/>
    </source>
</evidence>
<feature type="domain" description="P-type" evidence="22">
    <location>
        <begin position="142"/>
        <end position="184"/>
    </location>
</feature>
<keyword evidence="6 19" id="KW-0812">Transmembrane</keyword>
<dbReference type="SUPFAM" id="SSF57492">
    <property type="entry name" value="Trefoil"/>
    <property type="match status" value="1"/>
</dbReference>
<dbReference type="CDD" id="cd00111">
    <property type="entry name" value="Trefoil"/>
    <property type="match status" value="1"/>
</dbReference>
<dbReference type="InterPro" id="IPR042235">
    <property type="entry name" value="ZP-C_dom"/>
</dbReference>
<comment type="function">
    <text evidence="14">Component of the zona pellucida, an extracellular matrix surrounding oocytes which mediates sperm binding, induction of the acrosome reaction and prevents post-fertilization polyspermy. The zona pellucida is composed of 3 to 4 glycoproteins, ZP1, ZP2, ZP3, and ZP4. ZP4 may act as a sperm receptor.</text>
</comment>
<keyword evidence="12" id="KW-0278">Fertilization</keyword>
<dbReference type="InterPro" id="IPR001507">
    <property type="entry name" value="ZP_dom"/>
</dbReference>
<dbReference type="PROSITE" id="PS00682">
    <property type="entry name" value="ZP_1"/>
    <property type="match status" value="1"/>
</dbReference>
<evidence type="ECO:0000256" key="15">
    <source>
        <dbReference type="ARBA" id="ARBA00040238"/>
    </source>
</evidence>
<evidence type="ECO:0000256" key="19">
    <source>
        <dbReference type="SAM" id="Phobius"/>
    </source>
</evidence>
<dbReference type="Gene3D" id="2.60.40.3210">
    <property type="entry name" value="Zona pellucida, ZP-N domain"/>
    <property type="match status" value="1"/>
</dbReference>
<feature type="domain" description="ZP" evidence="21">
    <location>
        <begin position="189"/>
        <end position="462"/>
    </location>
</feature>
<evidence type="ECO:0000256" key="4">
    <source>
        <dbReference type="ARBA" id="ARBA00022530"/>
    </source>
</evidence>
<keyword evidence="9 19" id="KW-0472">Membrane</keyword>
<dbReference type="PROSITE" id="PS51034">
    <property type="entry name" value="ZP_2"/>
    <property type="match status" value="1"/>
</dbReference>
<dbReference type="AlphaFoldDB" id="A0AAV6YYT9"/>
<evidence type="ECO:0000256" key="10">
    <source>
        <dbReference type="ARBA" id="ARBA00023157"/>
    </source>
</evidence>
<evidence type="ECO:0000256" key="18">
    <source>
        <dbReference type="PROSITE-ProRule" id="PRU00779"/>
    </source>
</evidence>
<dbReference type="SMART" id="SM00018">
    <property type="entry name" value="PD"/>
    <property type="match status" value="1"/>
</dbReference>
<reference evidence="23" key="1">
    <citation type="thesis" date="2020" institute="ProQuest LLC" country="789 East Eisenhower Parkway, Ann Arbor, MI, USA">
        <title>Comparative Genomics and Chromosome Evolution.</title>
        <authorList>
            <person name="Mudd A.B."/>
        </authorList>
    </citation>
    <scope>NUCLEOTIDE SEQUENCE</scope>
    <source>
        <strain evidence="23">237g6f4</strain>
        <tissue evidence="23">Blood</tissue>
    </source>
</reference>
<evidence type="ECO:0000256" key="2">
    <source>
        <dbReference type="ARBA" id="ARBA00022475"/>
    </source>
</evidence>
<dbReference type="PROSITE" id="PS51448">
    <property type="entry name" value="P_TREFOIL_2"/>
    <property type="match status" value="1"/>
</dbReference>
<evidence type="ECO:0000256" key="16">
    <source>
        <dbReference type="ARBA" id="ARBA00042273"/>
    </source>
</evidence>
<dbReference type="SMART" id="SM00241">
    <property type="entry name" value="ZP"/>
    <property type="match status" value="1"/>
</dbReference>
<dbReference type="InterPro" id="IPR055355">
    <property type="entry name" value="ZP-C"/>
</dbReference>
<evidence type="ECO:0000256" key="6">
    <source>
        <dbReference type="ARBA" id="ARBA00022692"/>
    </source>
</evidence>
<keyword evidence="5" id="KW-0165">Cleavage on pair of basic residues</keyword>
<evidence type="ECO:0000313" key="24">
    <source>
        <dbReference type="Proteomes" id="UP000824782"/>
    </source>
</evidence>
<evidence type="ECO:0000256" key="13">
    <source>
        <dbReference type="ARBA" id="ARBA00024183"/>
    </source>
</evidence>